<comment type="caution">
    <text evidence="2">The sequence shown here is derived from an EMBL/GenBank/DDBJ whole genome shotgun (WGS) entry which is preliminary data.</text>
</comment>
<dbReference type="InterPro" id="IPR008030">
    <property type="entry name" value="NmrA-like"/>
</dbReference>
<gene>
    <name evidence="2" type="ORF">QNI22_39590</name>
</gene>
<feature type="domain" description="NmrA-like" evidence="1">
    <location>
        <begin position="2"/>
        <end position="268"/>
    </location>
</feature>
<accession>A0AAE3RE04</accession>
<evidence type="ECO:0000259" key="1">
    <source>
        <dbReference type="Pfam" id="PF05368"/>
    </source>
</evidence>
<dbReference type="PANTHER" id="PTHR47129:SF1">
    <property type="entry name" value="NMRA-LIKE DOMAIN-CONTAINING PROTEIN"/>
    <property type="match status" value="1"/>
</dbReference>
<dbReference type="SUPFAM" id="SSF51735">
    <property type="entry name" value="NAD(P)-binding Rossmann-fold domains"/>
    <property type="match status" value="1"/>
</dbReference>
<dbReference type="Proteomes" id="UP001232063">
    <property type="component" value="Unassembled WGS sequence"/>
</dbReference>
<keyword evidence="2" id="KW-0560">Oxidoreductase</keyword>
<dbReference type="AlphaFoldDB" id="A0AAE3RE04"/>
<dbReference type="GO" id="GO:0003955">
    <property type="term" value="F:NAD(P)H dehydrogenase (quinone) activity"/>
    <property type="evidence" value="ECO:0007669"/>
    <property type="project" value="UniProtKB-EC"/>
</dbReference>
<dbReference type="EMBL" id="JASJOU010000029">
    <property type="protein sequence ID" value="MDJ1506809.1"/>
    <property type="molecule type" value="Genomic_DNA"/>
</dbReference>
<reference evidence="2" key="1">
    <citation type="submission" date="2023-05" db="EMBL/GenBank/DDBJ databases">
        <authorList>
            <person name="Zhang X."/>
        </authorList>
    </citation>
    <scope>NUCLEOTIDE SEQUENCE</scope>
    <source>
        <strain evidence="2">BD1B2-1</strain>
    </source>
</reference>
<dbReference type="RefSeq" id="WP_314520034.1">
    <property type="nucleotide sequence ID" value="NZ_JASJOU010000029.1"/>
</dbReference>
<dbReference type="Pfam" id="PF05368">
    <property type="entry name" value="NmrA"/>
    <property type="match status" value="1"/>
</dbReference>
<protein>
    <submittedName>
        <fullName evidence="2">SDR family oxidoreductase</fullName>
        <ecNumber evidence="2">1.6.5.2</ecNumber>
    </submittedName>
</protein>
<name>A0AAE3RE04_9BACT</name>
<dbReference type="PANTHER" id="PTHR47129">
    <property type="entry name" value="QUINONE OXIDOREDUCTASE 2"/>
    <property type="match status" value="1"/>
</dbReference>
<organism evidence="2 3">
    <name type="scientific">Xanthocytophaga agilis</name>
    <dbReference type="NCBI Taxonomy" id="3048010"/>
    <lineage>
        <taxon>Bacteria</taxon>
        <taxon>Pseudomonadati</taxon>
        <taxon>Bacteroidota</taxon>
        <taxon>Cytophagia</taxon>
        <taxon>Cytophagales</taxon>
        <taxon>Rhodocytophagaceae</taxon>
        <taxon>Xanthocytophaga</taxon>
    </lineage>
</organism>
<dbReference type="Gene3D" id="3.40.50.720">
    <property type="entry name" value="NAD(P)-binding Rossmann-like Domain"/>
    <property type="match status" value="1"/>
</dbReference>
<dbReference type="InterPro" id="IPR052718">
    <property type="entry name" value="NmrA-type_oxidoreductase"/>
</dbReference>
<proteinExistence type="predicted"/>
<evidence type="ECO:0000313" key="2">
    <source>
        <dbReference type="EMBL" id="MDJ1506809.1"/>
    </source>
</evidence>
<dbReference type="CDD" id="cd05269">
    <property type="entry name" value="TMR_SDR_a"/>
    <property type="match status" value="1"/>
</dbReference>
<dbReference type="EC" id="1.6.5.2" evidence="2"/>
<dbReference type="InterPro" id="IPR036291">
    <property type="entry name" value="NAD(P)-bd_dom_sf"/>
</dbReference>
<dbReference type="Gene3D" id="3.90.25.10">
    <property type="entry name" value="UDP-galactose 4-epimerase, domain 1"/>
    <property type="match status" value="1"/>
</dbReference>
<evidence type="ECO:0000313" key="3">
    <source>
        <dbReference type="Proteomes" id="UP001232063"/>
    </source>
</evidence>
<keyword evidence="3" id="KW-1185">Reference proteome</keyword>
<sequence length="287" mass="31576">MILVTGATGHFGRLTIDFLLQKGVEANQIAALVRSPEKATDLQAKGIHIIMGNYDEYDSLVRACRGVDKLLLVSGNDLSNRFSHHENMIKATMEANVKHVIYTSGAHKAENSTSLLWLFVEAHIKTERLLETSGLSYTILRNGLYMDLVPAFIGNALETGMIYLPTGEGKIGMALRSEMAEAAATVLASDGHENKIYTFVNTETFGYQNVATYLSEITGKPIQYISPTKEKFMATLSTAGIHMPQEYVNILLAQAQGEGDLASEDLVKLLGRKPMSLKPFLEQLYQS</sequence>